<dbReference type="Gene3D" id="3.30.160.20">
    <property type="match status" value="1"/>
</dbReference>
<dbReference type="GO" id="GO:0003747">
    <property type="term" value="F:translation release factor activity"/>
    <property type="evidence" value="ECO:0007669"/>
    <property type="project" value="InterPro"/>
</dbReference>
<proteinExistence type="inferred from homology"/>
<dbReference type="EMBL" id="CP021106">
    <property type="protein sequence ID" value="ARO86370.1"/>
    <property type="molecule type" value="Genomic_DNA"/>
</dbReference>
<dbReference type="InterPro" id="IPR000352">
    <property type="entry name" value="Pep_chain_release_fac_I"/>
</dbReference>
<evidence type="ECO:0000256" key="1">
    <source>
        <dbReference type="ARBA" id="ARBA00010835"/>
    </source>
</evidence>
<dbReference type="PANTHER" id="PTHR47814:SF1">
    <property type="entry name" value="PEPTIDYL-TRNA HYDROLASE ARFB"/>
    <property type="match status" value="1"/>
</dbReference>
<dbReference type="GO" id="GO:0043022">
    <property type="term" value="F:ribosome binding"/>
    <property type="evidence" value="ECO:0007669"/>
    <property type="project" value="TreeGrafter"/>
</dbReference>
<feature type="compositionally biased region" description="Basic and acidic residues" evidence="2">
    <location>
        <begin position="158"/>
        <end position="167"/>
    </location>
</feature>
<dbReference type="SUPFAM" id="SSF75620">
    <property type="entry name" value="Release factor"/>
    <property type="match status" value="1"/>
</dbReference>
<sequence length="167" mass="18792">MHTEGAQRVVVPDLASAANYPKVARKLHMDITIPENEVEISAIRAQGSGGQNVNKVSSAIHLRFDIGASSLPDIFKERLVKLSDQRITKEGIVVIKAQRYRSQEKNREEAWRRLYELIDSVAKVPQIRKPTKPTRSSQAKRLDSKIQRGQLKTSRKKLPTEPGRDGS</sequence>
<reference evidence="4 5" key="1">
    <citation type="journal article" date="2015" name="Int. J. Syst. Evol. Microbiol.">
        <title>Nitrosospira lacus sp. nov., a psychrotolerant, ammonia-oxidizing bacterium from sandy lake sediment.</title>
        <authorList>
            <person name="Urakawa H."/>
            <person name="Garcia J.C."/>
            <person name="Nielsen J.L."/>
            <person name="Le V.Q."/>
            <person name="Kozlowski J.A."/>
            <person name="Stein L.Y."/>
            <person name="Lim C.K."/>
            <person name="Pommerening-Roser A."/>
            <person name="Martens-Habbena W."/>
            <person name="Stahl D.A."/>
            <person name="Klotz M.G."/>
        </authorList>
    </citation>
    <scope>NUCLEOTIDE SEQUENCE [LARGE SCALE GENOMIC DNA]</scope>
    <source>
        <strain evidence="4 5">APG3</strain>
    </source>
</reference>
<evidence type="ECO:0000259" key="3">
    <source>
        <dbReference type="PROSITE" id="PS00745"/>
    </source>
</evidence>
<evidence type="ECO:0000256" key="2">
    <source>
        <dbReference type="SAM" id="MobiDB-lite"/>
    </source>
</evidence>
<dbReference type="AlphaFoldDB" id="A0A1W6SKN6"/>
<keyword evidence="5" id="KW-1185">Reference proteome</keyword>
<dbReference type="KEGG" id="nlc:EBAPG3_000450"/>
<name>A0A1W6SKN6_9PROT</name>
<evidence type="ECO:0000313" key="5">
    <source>
        <dbReference type="Proteomes" id="UP000012179"/>
    </source>
</evidence>
<dbReference type="eggNOG" id="COG1186">
    <property type="taxonomic scope" value="Bacteria"/>
</dbReference>
<accession>A0A1W6SKN6</accession>
<dbReference type="Pfam" id="PF00472">
    <property type="entry name" value="RF-1"/>
    <property type="match status" value="1"/>
</dbReference>
<protein>
    <submittedName>
        <fullName evidence="4">Aminoacyl-tRNA hydrolase</fullName>
    </submittedName>
</protein>
<feature type="domain" description="Prokaryotic-type class I peptide chain release factors" evidence="3">
    <location>
        <begin position="44"/>
        <end position="60"/>
    </location>
</feature>
<dbReference type="GO" id="GO:0072344">
    <property type="term" value="P:rescue of stalled ribosome"/>
    <property type="evidence" value="ECO:0007669"/>
    <property type="project" value="TreeGrafter"/>
</dbReference>
<dbReference type="NCBIfam" id="NF006718">
    <property type="entry name" value="PRK09256.1"/>
    <property type="match status" value="1"/>
</dbReference>
<dbReference type="Proteomes" id="UP000012179">
    <property type="component" value="Chromosome"/>
</dbReference>
<evidence type="ECO:0000313" key="4">
    <source>
        <dbReference type="EMBL" id="ARO86370.1"/>
    </source>
</evidence>
<gene>
    <name evidence="4" type="ORF">EBAPG3_000450</name>
</gene>
<comment type="similarity">
    <text evidence="1">Belongs to the prokaryotic/mitochondrial release factor family.</text>
</comment>
<dbReference type="PANTHER" id="PTHR47814">
    <property type="entry name" value="PEPTIDYL-TRNA HYDROLASE ARFB"/>
    <property type="match status" value="1"/>
</dbReference>
<dbReference type="InterPro" id="IPR045853">
    <property type="entry name" value="Pep_chain_release_fac_I_sf"/>
</dbReference>
<dbReference type="PROSITE" id="PS00745">
    <property type="entry name" value="RF_PROK_I"/>
    <property type="match status" value="1"/>
</dbReference>
<dbReference type="GO" id="GO:0004045">
    <property type="term" value="F:peptidyl-tRNA hydrolase activity"/>
    <property type="evidence" value="ECO:0007669"/>
    <property type="project" value="TreeGrafter"/>
</dbReference>
<organism evidence="4 5">
    <name type="scientific">Nitrosospira lacus</name>
    <dbReference type="NCBI Taxonomy" id="1288494"/>
    <lineage>
        <taxon>Bacteria</taxon>
        <taxon>Pseudomonadati</taxon>
        <taxon>Pseudomonadota</taxon>
        <taxon>Betaproteobacteria</taxon>
        <taxon>Nitrosomonadales</taxon>
        <taxon>Nitrosomonadaceae</taxon>
        <taxon>Nitrosospira</taxon>
    </lineage>
</organism>
<feature type="region of interest" description="Disordered" evidence="2">
    <location>
        <begin position="127"/>
        <end position="167"/>
    </location>
</feature>
<keyword evidence="4" id="KW-0378">Hydrolase</keyword>